<evidence type="ECO:0000256" key="7">
    <source>
        <dbReference type="SAM" id="MobiDB-lite"/>
    </source>
</evidence>
<gene>
    <name evidence="10" type="ORF">F2Q69_00018840</name>
</gene>
<evidence type="ECO:0000256" key="8">
    <source>
        <dbReference type="SAM" id="Phobius"/>
    </source>
</evidence>
<proteinExistence type="predicted"/>
<keyword evidence="5 8" id="KW-1133">Transmembrane helix</keyword>
<comment type="caution">
    <text evidence="10">The sequence shown here is derived from an EMBL/GenBank/DDBJ whole genome shotgun (WGS) entry which is preliminary data.</text>
</comment>
<feature type="transmembrane region" description="Helical" evidence="8">
    <location>
        <begin position="405"/>
        <end position="428"/>
    </location>
</feature>
<feature type="transmembrane region" description="Helical" evidence="8">
    <location>
        <begin position="114"/>
        <end position="134"/>
    </location>
</feature>
<feature type="compositionally biased region" description="Basic residues" evidence="7">
    <location>
        <begin position="1"/>
        <end position="10"/>
    </location>
</feature>
<evidence type="ECO:0000256" key="3">
    <source>
        <dbReference type="ARBA" id="ARBA00022692"/>
    </source>
</evidence>
<feature type="transmembrane region" description="Helical" evidence="8">
    <location>
        <begin position="146"/>
        <end position="163"/>
    </location>
</feature>
<comment type="subcellular location">
    <subcellularLocation>
        <location evidence="1">Membrane</location>
    </subcellularLocation>
</comment>
<keyword evidence="4" id="KW-0029">Amino-acid transport</keyword>
<dbReference type="AlphaFoldDB" id="A0A8S9QHC0"/>
<accession>A0A8S9QHC0</accession>
<keyword evidence="6 8" id="KW-0472">Membrane</keyword>
<dbReference type="InterPro" id="IPR013057">
    <property type="entry name" value="AA_transpt_TM"/>
</dbReference>
<keyword evidence="2" id="KW-0813">Transport</keyword>
<sequence length="499" mass="54857">MGRRSRRSLRERRSPQSETKTPRDEIFFGFIATPTKGERETKQERCNEGVARVGILSVPYALASGGWLSLIILFIIAITTFYCAILIKRCMDMDPLLRTYPDIGYKAFGNTGRVIVSIFMNLELYLVATSFLILEGDNLNKLFSNVGIDFMGVGILSVPYALASGGWLSLIILFIIAITTFYCAILIKRCMDMDPLLRTYPDIGYKAFGNTGRVIVSIFMNLELYLVATSFLILEGDNLNKLFSNVGIDFMGIEFGGKQMFIVLVALIILPSVWLDDMRILSYISASGVFASGLILASIFWVGAFDGVGFKNQDSKILRFNGVTTSVMVICFTICTFIYASVAILGYLMYGSNVESQITLNLPTDKLSSKVAICTTLVNPIAKFALMVTPIVDAMRSRFMRNKKAGGLVLGTMLVASNVVVAMLLPFFGELMSLVGAFLSASASVILPCLCYLKISGKYRRLGLETLVLIGIVLIGIVVMITGTYKAVKDIFGQVLKSQ</sequence>
<feature type="domain" description="Amino acid transporter transmembrane" evidence="9">
    <location>
        <begin position="325"/>
        <end position="487"/>
    </location>
</feature>
<dbReference type="PANTHER" id="PTHR48017">
    <property type="entry name" value="OS05G0424000 PROTEIN-RELATED"/>
    <property type="match status" value="1"/>
</dbReference>
<evidence type="ECO:0000313" key="11">
    <source>
        <dbReference type="Proteomes" id="UP000712600"/>
    </source>
</evidence>
<feature type="transmembrane region" description="Helical" evidence="8">
    <location>
        <begin position="467"/>
        <end position="488"/>
    </location>
</feature>
<feature type="region of interest" description="Disordered" evidence="7">
    <location>
        <begin position="1"/>
        <end position="20"/>
    </location>
</feature>
<name>A0A8S9QHC0_BRACR</name>
<protein>
    <recommendedName>
        <fullName evidence="9">Amino acid transporter transmembrane domain-containing protein</fullName>
    </recommendedName>
</protein>
<feature type="transmembrane region" description="Helical" evidence="8">
    <location>
        <begin position="326"/>
        <end position="350"/>
    </location>
</feature>
<evidence type="ECO:0000259" key="9">
    <source>
        <dbReference type="Pfam" id="PF01490"/>
    </source>
</evidence>
<evidence type="ECO:0000256" key="1">
    <source>
        <dbReference type="ARBA" id="ARBA00004370"/>
    </source>
</evidence>
<evidence type="ECO:0000256" key="4">
    <source>
        <dbReference type="ARBA" id="ARBA00022970"/>
    </source>
</evidence>
<feature type="domain" description="Amino acid transporter transmembrane" evidence="9">
    <location>
        <begin position="150"/>
        <end position="312"/>
    </location>
</feature>
<evidence type="ECO:0000313" key="10">
    <source>
        <dbReference type="EMBL" id="KAF3539373.1"/>
    </source>
</evidence>
<evidence type="ECO:0000256" key="6">
    <source>
        <dbReference type="ARBA" id="ARBA00023136"/>
    </source>
</evidence>
<organism evidence="10 11">
    <name type="scientific">Brassica cretica</name>
    <name type="common">Mustard</name>
    <dbReference type="NCBI Taxonomy" id="69181"/>
    <lineage>
        <taxon>Eukaryota</taxon>
        <taxon>Viridiplantae</taxon>
        <taxon>Streptophyta</taxon>
        <taxon>Embryophyta</taxon>
        <taxon>Tracheophyta</taxon>
        <taxon>Spermatophyta</taxon>
        <taxon>Magnoliopsida</taxon>
        <taxon>eudicotyledons</taxon>
        <taxon>Gunneridae</taxon>
        <taxon>Pentapetalae</taxon>
        <taxon>rosids</taxon>
        <taxon>malvids</taxon>
        <taxon>Brassicales</taxon>
        <taxon>Brassicaceae</taxon>
        <taxon>Brassiceae</taxon>
        <taxon>Brassica</taxon>
    </lineage>
</organism>
<feature type="transmembrane region" description="Helical" evidence="8">
    <location>
        <begin position="214"/>
        <end position="234"/>
    </location>
</feature>
<feature type="transmembrane region" description="Helical" evidence="8">
    <location>
        <begin position="255"/>
        <end position="274"/>
    </location>
</feature>
<dbReference type="EMBL" id="QGKX02001290">
    <property type="protein sequence ID" value="KAF3539373.1"/>
    <property type="molecule type" value="Genomic_DNA"/>
</dbReference>
<dbReference type="GO" id="GO:0006865">
    <property type="term" value="P:amino acid transport"/>
    <property type="evidence" value="ECO:0007669"/>
    <property type="project" value="UniProtKB-KW"/>
</dbReference>
<feature type="transmembrane region" description="Helical" evidence="8">
    <location>
        <begin position="170"/>
        <end position="187"/>
    </location>
</feature>
<reference evidence="10" key="1">
    <citation type="submission" date="2019-12" db="EMBL/GenBank/DDBJ databases">
        <title>Genome sequencing and annotation of Brassica cretica.</title>
        <authorList>
            <person name="Studholme D.J."/>
            <person name="Sarris P."/>
        </authorList>
    </citation>
    <scope>NUCLEOTIDE SEQUENCE</scope>
    <source>
        <strain evidence="10">PFS-109/04</strain>
        <tissue evidence="10">Leaf</tissue>
    </source>
</reference>
<feature type="compositionally biased region" description="Basic and acidic residues" evidence="7">
    <location>
        <begin position="11"/>
        <end position="20"/>
    </location>
</feature>
<feature type="transmembrane region" description="Helical" evidence="8">
    <location>
        <begin position="66"/>
        <end position="87"/>
    </location>
</feature>
<feature type="transmembrane region" description="Helical" evidence="8">
    <location>
        <begin position="280"/>
        <end position="305"/>
    </location>
</feature>
<keyword evidence="3 8" id="KW-0812">Transmembrane</keyword>
<evidence type="ECO:0000256" key="5">
    <source>
        <dbReference type="ARBA" id="ARBA00022989"/>
    </source>
</evidence>
<dbReference type="Pfam" id="PF01490">
    <property type="entry name" value="Aa_trans"/>
    <property type="match status" value="3"/>
</dbReference>
<feature type="domain" description="Amino acid transporter transmembrane" evidence="9">
    <location>
        <begin position="53"/>
        <end position="146"/>
    </location>
</feature>
<feature type="transmembrane region" description="Helical" evidence="8">
    <location>
        <begin position="434"/>
        <end position="455"/>
    </location>
</feature>
<dbReference type="GO" id="GO:0016020">
    <property type="term" value="C:membrane"/>
    <property type="evidence" value="ECO:0007669"/>
    <property type="project" value="UniProtKB-SubCell"/>
</dbReference>
<evidence type="ECO:0000256" key="2">
    <source>
        <dbReference type="ARBA" id="ARBA00022448"/>
    </source>
</evidence>
<dbReference type="Proteomes" id="UP000712600">
    <property type="component" value="Unassembled WGS sequence"/>
</dbReference>